<evidence type="ECO:0000256" key="2">
    <source>
        <dbReference type="SAM" id="MobiDB-lite"/>
    </source>
</evidence>
<dbReference type="Pfam" id="PF00582">
    <property type="entry name" value="Usp"/>
    <property type="match status" value="1"/>
</dbReference>
<dbReference type="InterPro" id="IPR006015">
    <property type="entry name" value="Universal_stress_UspA"/>
</dbReference>
<gene>
    <name evidence="4" type="ORF">SAMN04489727_4582</name>
</gene>
<organism evidence="4 5">
    <name type="scientific">Amycolatopsis tolypomycina</name>
    <dbReference type="NCBI Taxonomy" id="208445"/>
    <lineage>
        <taxon>Bacteria</taxon>
        <taxon>Bacillati</taxon>
        <taxon>Actinomycetota</taxon>
        <taxon>Actinomycetes</taxon>
        <taxon>Pseudonocardiales</taxon>
        <taxon>Pseudonocardiaceae</taxon>
        <taxon>Amycolatopsis</taxon>
    </lineage>
</organism>
<dbReference type="Proteomes" id="UP000199622">
    <property type="component" value="Unassembled WGS sequence"/>
</dbReference>
<dbReference type="Gene3D" id="3.40.50.620">
    <property type="entry name" value="HUPs"/>
    <property type="match status" value="1"/>
</dbReference>
<dbReference type="InterPro" id="IPR006016">
    <property type="entry name" value="UspA"/>
</dbReference>
<feature type="region of interest" description="Disordered" evidence="2">
    <location>
        <begin position="146"/>
        <end position="165"/>
    </location>
</feature>
<dbReference type="SUPFAM" id="SSF52402">
    <property type="entry name" value="Adenine nucleotide alpha hydrolases-like"/>
    <property type="match status" value="1"/>
</dbReference>
<dbReference type="STRING" id="208445.SAMN04489727_4582"/>
<name>A0A1H4UBH1_9PSEU</name>
<protein>
    <submittedName>
        <fullName evidence="4">Nucleotide-binding universal stress protein, UspA family</fullName>
    </submittedName>
</protein>
<proteinExistence type="inferred from homology"/>
<sequence length="165" mass="16835">MTEATARGRIVVGVDGSDAGTAALVWAAGQAAAGGAELDVVTVWLHDAMLDDASVNRTLEEARRVHVHELEKLVTAVTKDLTGVTARCSAPDGDPAGVLTERAKEATMLVVGSHGKGKVRAALAGSVSSACLRHATCPVAVIPPPARTPDSPLGRRLAEVTGETA</sequence>
<dbReference type="CDD" id="cd23659">
    <property type="entry name" value="USP_At3g01520-like"/>
    <property type="match status" value="1"/>
</dbReference>
<dbReference type="AlphaFoldDB" id="A0A1H4UBH1"/>
<dbReference type="InterPro" id="IPR014729">
    <property type="entry name" value="Rossmann-like_a/b/a_fold"/>
</dbReference>
<dbReference type="PANTHER" id="PTHR46553">
    <property type="entry name" value="ADENINE NUCLEOTIDE ALPHA HYDROLASES-LIKE SUPERFAMILY PROTEIN"/>
    <property type="match status" value="1"/>
</dbReference>
<dbReference type="PANTHER" id="PTHR46553:SF3">
    <property type="entry name" value="ADENINE NUCLEOTIDE ALPHA HYDROLASES-LIKE SUPERFAMILY PROTEIN"/>
    <property type="match status" value="1"/>
</dbReference>
<accession>A0A1H4UBH1</accession>
<evidence type="ECO:0000259" key="3">
    <source>
        <dbReference type="Pfam" id="PF00582"/>
    </source>
</evidence>
<feature type="domain" description="UspA" evidence="3">
    <location>
        <begin position="8"/>
        <end position="143"/>
    </location>
</feature>
<reference evidence="5" key="1">
    <citation type="submission" date="2016-10" db="EMBL/GenBank/DDBJ databases">
        <authorList>
            <person name="Varghese N."/>
            <person name="Submissions S."/>
        </authorList>
    </citation>
    <scope>NUCLEOTIDE SEQUENCE [LARGE SCALE GENOMIC DNA]</scope>
    <source>
        <strain evidence="5">DSM 44544</strain>
    </source>
</reference>
<dbReference type="RefSeq" id="WP_091310644.1">
    <property type="nucleotide sequence ID" value="NZ_FNSO01000004.1"/>
</dbReference>
<dbReference type="EMBL" id="FNSO01000004">
    <property type="protein sequence ID" value="SEC66057.1"/>
    <property type="molecule type" value="Genomic_DNA"/>
</dbReference>
<comment type="similarity">
    <text evidence="1">Belongs to the universal stress protein A family.</text>
</comment>
<evidence type="ECO:0000313" key="5">
    <source>
        <dbReference type="Proteomes" id="UP000199622"/>
    </source>
</evidence>
<keyword evidence="5" id="KW-1185">Reference proteome</keyword>
<evidence type="ECO:0000313" key="4">
    <source>
        <dbReference type="EMBL" id="SEC66057.1"/>
    </source>
</evidence>
<evidence type="ECO:0000256" key="1">
    <source>
        <dbReference type="ARBA" id="ARBA00008791"/>
    </source>
</evidence>
<dbReference type="PRINTS" id="PR01438">
    <property type="entry name" value="UNVRSLSTRESS"/>
</dbReference>
<dbReference type="OrthoDB" id="6174426at2"/>